<comment type="subcellular location">
    <subcellularLocation>
        <location evidence="1">Vacuole membrane</location>
        <topology evidence="1">Peripheral membrane protein</topology>
    </subcellularLocation>
</comment>
<accession>A0A2Z7BTZ4</accession>
<dbReference type="GO" id="GO:0005524">
    <property type="term" value="F:ATP binding"/>
    <property type="evidence" value="ECO:0007669"/>
    <property type="project" value="UniProtKB-KW"/>
</dbReference>
<dbReference type="EMBL" id="KV003152">
    <property type="protein sequence ID" value="KZV37128.1"/>
    <property type="molecule type" value="Genomic_DNA"/>
</dbReference>
<dbReference type="SMART" id="SM00046">
    <property type="entry name" value="DAGKc"/>
    <property type="match status" value="1"/>
</dbReference>
<evidence type="ECO:0000256" key="5">
    <source>
        <dbReference type="ARBA" id="ARBA00022840"/>
    </source>
</evidence>
<reference evidence="9 10" key="1">
    <citation type="journal article" date="2015" name="Proc. Natl. Acad. Sci. U.S.A.">
        <title>The resurrection genome of Boea hygrometrica: A blueprint for survival of dehydration.</title>
        <authorList>
            <person name="Xiao L."/>
            <person name="Yang G."/>
            <person name="Zhang L."/>
            <person name="Yang X."/>
            <person name="Zhao S."/>
            <person name="Ji Z."/>
            <person name="Zhou Q."/>
            <person name="Hu M."/>
            <person name="Wang Y."/>
            <person name="Chen M."/>
            <person name="Xu Y."/>
            <person name="Jin H."/>
            <person name="Xiao X."/>
            <person name="Hu G."/>
            <person name="Bao F."/>
            <person name="Hu Y."/>
            <person name="Wan P."/>
            <person name="Li L."/>
            <person name="Deng X."/>
            <person name="Kuang T."/>
            <person name="Xiang C."/>
            <person name="Zhu J.K."/>
            <person name="Oliver M.J."/>
            <person name="He Y."/>
        </authorList>
    </citation>
    <scope>NUCLEOTIDE SEQUENCE [LARGE SCALE GENOMIC DNA]</scope>
    <source>
        <strain evidence="10">cv. XS01</strain>
    </source>
</reference>
<evidence type="ECO:0000259" key="8">
    <source>
        <dbReference type="PROSITE" id="PS50146"/>
    </source>
</evidence>
<dbReference type="GO" id="GO:0008481">
    <property type="term" value="F:sphingosine kinase activity"/>
    <property type="evidence" value="ECO:0007669"/>
    <property type="project" value="UniProtKB-EC"/>
</dbReference>
<dbReference type="AlphaFoldDB" id="A0A2Z7BTZ4"/>
<evidence type="ECO:0000256" key="7">
    <source>
        <dbReference type="ARBA" id="ARBA00044037"/>
    </source>
</evidence>
<keyword evidence="3" id="KW-0547">Nucleotide-binding</keyword>
<proteinExistence type="predicted"/>
<keyword evidence="4 9" id="KW-0418">Kinase</keyword>
<dbReference type="InterPro" id="IPR017438">
    <property type="entry name" value="ATP-NAD_kinase_N"/>
</dbReference>
<evidence type="ECO:0000313" key="10">
    <source>
        <dbReference type="Proteomes" id="UP000250235"/>
    </source>
</evidence>
<dbReference type="InterPro" id="IPR001206">
    <property type="entry name" value="Diacylglycerol_kinase_cat_dom"/>
</dbReference>
<keyword evidence="2" id="KW-0808">Transferase</keyword>
<dbReference type="PANTHER" id="PTHR12358">
    <property type="entry name" value="SPHINGOSINE KINASE"/>
    <property type="match status" value="1"/>
</dbReference>
<dbReference type="GO" id="GO:0009705">
    <property type="term" value="C:plant-type vacuole membrane"/>
    <property type="evidence" value="ECO:0007669"/>
    <property type="project" value="UniProtKB-ARBA"/>
</dbReference>
<dbReference type="PANTHER" id="PTHR12358:SF31">
    <property type="entry name" value="ACYLGLYCEROL KINASE, MITOCHONDRIAL"/>
    <property type="match status" value="1"/>
</dbReference>
<keyword evidence="10" id="KW-1185">Reference proteome</keyword>
<dbReference type="GO" id="GO:0046512">
    <property type="term" value="P:sphingosine biosynthetic process"/>
    <property type="evidence" value="ECO:0007669"/>
    <property type="project" value="TreeGrafter"/>
</dbReference>
<keyword evidence="5" id="KW-0067">ATP-binding</keyword>
<dbReference type="Gene3D" id="3.40.50.10330">
    <property type="entry name" value="Probable inorganic polyphosphate/atp-NAD kinase, domain 1"/>
    <property type="match status" value="1"/>
</dbReference>
<dbReference type="Proteomes" id="UP000250235">
    <property type="component" value="Unassembled WGS sequence"/>
</dbReference>
<dbReference type="OrthoDB" id="3853857at2759"/>
<dbReference type="Gene3D" id="2.60.200.40">
    <property type="match status" value="1"/>
</dbReference>
<evidence type="ECO:0000256" key="6">
    <source>
        <dbReference type="ARBA" id="ARBA00023136"/>
    </source>
</evidence>
<evidence type="ECO:0000256" key="4">
    <source>
        <dbReference type="ARBA" id="ARBA00022777"/>
    </source>
</evidence>
<organism evidence="9 10">
    <name type="scientific">Dorcoceras hygrometricum</name>
    <dbReference type="NCBI Taxonomy" id="472368"/>
    <lineage>
        <taxon>Eukaryota</taxon>
        <taxon>Viridiplantae</taxon>
        <taxon>Streptophyta</taxon>
        <taxon>Embryophyta</taxon>
        <taxon>Tracheophyta</taxon>
        <taxon>Spermatophyta</taxon>
        <taxon>Magnoliopsida</taxon>
        <taxon>eudicotyledons</taxon>
        <taxon>Gunneridae</taxon>
        <taxon>Pentapetalae</taxon>
        <taxon>asterids</taxon>
        <taxon>lamiids</taxon>
        <taxon>Lamiales</taxon>
        <taxon>Gesneriaceae</taxon>
        <taxon>Didymocarpoideae</taxon>
        <taxon>Trichosporeae</taxon>
        <taxon>Loxocarpinae</taxon>
        <taxon>Dorcoceras</taxon>
    </lineage>
</organism>
<name>A0A2Z7BTZ4_9LAMI</name>
<dbReference type="PROSITE" id="PS50146">
    <property type="entry name" value="DAGK"/>
    <property type="match status" value="1"/>
</dbReference>
<dbReference type="Pfam" id="PF00781">
    <property type="entry name" value="DAGK_cat"/>
    <property type="match status" value="1"/>
</dbReference>
<sequence>MSWTRLKGHNHVDQMEIVEPVMSDRVRSQDSLTEATFSAGGQLCWADKRLDFDKEVLGFSVEGLKIKIRTVVPNKAGICCFGRASGLIRKNFTLELLSDDSLRIWTQKFQEYLDSLGRPKRLFILVNPYGGKKSASKIFLSDVKPLLDDANIHYTVQETEYQLHAREVVQSMDLSTYDGIVCVSGDGILVEVINGLLNREDWERAIKMPIGVVPAGTGNGMAKSLLDSNGEPCAVSNATLAVIRGHKRSLDVATLSQGNIKFFSVLMLAWGLVADIDIESEKYRWMGSARLDVYAVQRIFGLRKYNGSIIFVPAPGYESYGEPLDIENQIIVDGEAEMRSDKQNGYHGPEVDLRSLNWRKVDGPFVSVWLHNVPWGGEDAMAAPNAEFSDGYLDLIMIKDIPKFALLKSLTELNSGGHVKSPFVSYLKVKAFVLQPGPRTDNPDKAGIIDVDGEVLARGKGAYKCNEETLLSYGKIVIKVDQGLATLFSPN</sequence>
<evidence type="ECO:0000313" key="9">
    <source>
        <dbReference type="EMBL" id="KZV37128.1"/>
    </source>
</evidence>
<dbReference type="FunFam" id="3.40.50.10330:FF:000005">
    <property type="entry name" value="Sphingosine kinase 2"/>
    <property type="match status" value="1"/>
</dbReference>
<dbReference type="GO" id="GO:0071215">
    <property type="term" value="P:cellular response to abscisic acid stimulus"/>
    <property type="evidence" value="ECO:0007669"/>
    <property type="project" value="UniProtKB-ARBA"/>
</dbReference>
<evidence type="ECO:0000256" key="2">
    <source>
        <dbReference type="ARBA" id="ARBA00022679"/>
    </source>
</evidence>
<dbReference type="InterPro" id="IPR045540">
    <property type="entry name" value="YegS/DAGK_C"/>
</dbReference>
<protein>
    <recommendedName>
        <fullName evidence="7">sphingosine kinase</fullName>
        <ecNumber evidence="7">2.7.1.91</ecNumber>
    </recommendedName>
</protein>
<evidence type="ECO:0000256" key="1">
    <source>
        <dbReference type="ARBA" id="ARBA00004148"/>
    </source>
</evidence>
<dbReference type="SUPFAM" id="SSF111331">
    <property type="entry name" value="NAD kinase/diacylglycerol kinase-like"/>
    <property type="match status" value="1"/>
</dbReference>
<feature type="domain" description="DAGKc" evidence="8">
    <location>
        <begin position="117"/>
        <end position="259"/>
    </location>
</feature>
<evidence type="ECO:0000256" key="3">
    <source>
        <dbReference type="ARBA" id="ARBA00022741"/>
    </source>
</evidence>
<dbReference type="InterPro" id="IPR016064">
    <property type="entry name" value="NAD/diacylglycerol_kinase_sf"/>
</dbReference>
<dbReference type="EC" id="2.7.1.91" evidence="7"/>
<dbReference type="Pfam" id="PF19279">
    <property type="entry name" value="YegS_C"/>
    <property type="match status" value="1"/>
</dbReference>
<keyword evidence="6" id="KW-0472">Membrane</keyword>
<dbReference type="InterPro" id="IPR050187">
    <property type="entry name" value="Lipid_Phosphate_FormReg"/>
</dbReference>
<gene>
    <name evidence="9" type="ORF">F511_15048</name>
</gene>